<feature type="compositionally biased region" description="Basic and acidic residues" evidence="7">
    <location>
        <begin position="346"/>
        <end position="360"/>
    </location>
</feature>
<feature type="domain" description="Septin-type G" evidence="8">
    <location>
        <begin position="793"/>
        <end position="1065"/>
    </location>
</feature>
<dbReference type="Proteomes" id="UP001591681">
    <property type="component" value="Unassembled WGS sequence"/>
</dbReference>
<dbReference type="Pfam" id="PF00735">
    <property type="entry name" value="Septin"/>
    <property type="match status" value="1"/>
</dbReference>
<evidence type="ECO:0000259" key="8">
    <source>
        <dbReference type="PROSITE" id="PS51719"/>
    </source>
</evidence>
<dbReference type="InterPro" id="IPR016491">
    <property type="entry name" value="Septin"/>
</dbReference>
<evidence type="ECO:0000256" key="4">
    <source>
        <dbReference type="ARBA" id="ARBA00023134"/>
    </source>
</evidence>
<evidence type="ECO:0000313" key="10">
    <source>
        <dbReference type="Proteomes" id="UP001591681"/>
    </source>
</evidence>
<feature type="region of interest" description="Disordered" evidence="7">
    <location>
        <begin position="320"/>
        <end position="361"/>
    </location>
</feature>
<evidence type="ECO:0000256" key="7">
    <source>
        <dbReference type="SAM" id="MobiDB-lite"/>
    </source>
</evidence>
<feature type="compositionally biased region" description="Pro residues" evidence="7">
    <location>
        <begin position="676"/>
        <end position="685"/>
    </location>
</feature>
<dbReference type="PANTHER" id="PTHR18884">
    <property type="entry name" value="SEPTIN"/>
    <property type="match status" value="1"/>
</dbReference>
<feature type="compositionally biased region" description="Pro residues" evidence="7">
    <location>
        <begin position="738"/>
        <end position="756"/>
    </location>
</feature>
<gene>
    <name evidence="9" type="ORF">ACEWY4_017601</name>
</gene>
<dbReference type="InterPro" id="IPR008114">
    <property type="entry name" value="Septin3"/>
</dbReference>
<feature type="region of interest" description="Disordered" evidence="7">
    <location>
        <begin position="557"/>
        <end position="587"/>
    </location>
</feature>
<name>A0ABD1JHB4_9TELE</name>
<dbReference type="Gene3D" id="3.40.50.300">
    <property type="entry name" value="P-loop containing nucleotide triphosphate hydrolases"/>
    <property type="match status" value="1"/>
</dbReference>
<dbReference type="GO" id="GO:0005525">
    <property type="term" value="F:GTP binding"/>
    <property type="evidence" value="ECO:0007669"/>
    <property type="project" value="UniProtKB-KW"/>
</dbReference>
<evidence type="ECO:0000256" key="3">
    <source>
        <dbReference type="ARBA" id="ARBA00022741"/>
    </source>
</evidence>
<dbReference type="EMBL" id="JBHFQA010000015">
    <property type="protein sequence ID" value="KAL2086542.1"/>
    <property type="molecule type" value="Genomic_DNA"/>
</dbReference>
<dbReference type="AlphaFoldDB" id="A0ABD1JHB4"/>
<feature type="compositionally biased region" description="Polar residues" evidence="7">
    <location>
        <begin position="17"/>
        <end position="29"/>
    </location>
</feature>
<feature type="region of interest" description="Disordered" evidence="7">
    <location>
        <begin position="646"/>
        <end position="685"/>
    </location>
</feature>
<dbReference type="CDD" id="cd01850">
    <property type="entry name" value="CDC_Septin"/>
    <property type="match status" value="1"/>
</dbReference>
<keyword evidence="4 6" id="KW-0342">GTP-binding</keyword>
<keyword evidence="10" id="KW-1185">Reference proteome</keyword>
<sequence>MTSNKPASGKTPLPQIAPSSPKITLTRSTSLLGVAGAGAAPPSSPLVRRRPIHILSSPPAGLLPVPQATRSQPSSPTTPRSLLPVKSSPPAVQSDPRDKDQPSAVSNQLERISPSLEVWSEKWPAEGQSLRLSPTPSSERKARSISISNPERCSVANDGDETADSATLNHDAAGGKPDSAPAVPSHNNSNIKAPSAASWSKERKRPSSTGEVVKGSRPSGQIKRKYQDPVLLQARLRLTKTGRGAESSPRLLGRGQEGREVQATKRPQRDNTSVTVERDLQTTLLALTSPTGESTTSLPSVRSTRTHSISAMCPRALGSTAASAHANRHTLRQPKAVPVSPTTECRNNRGDHGSNSDQLRETSSLGYPWHTECTFICIFFLFHSCLPCRLPPIACDRTRLQRGGSETDPRRQGITAPSGCPPTAAPRLESFPLKSDRSTEEAGGQLGRFSPLARQIKEGDMGADSRPTCQAPIQPYETPGPLATQSPNHAERQEGQGISHSHQNTPTCSNTESSLCHTGDRTVRHSVKEGRPFSQPPNHCAAACDVFSENTNVVKSRADSLPPLPDPSHITTRGEGLPPDQRGGRGGHVVGDAPECAVDEWRDQQLMSPGCQHCQHQQYHQHNHPHQHSIHHLQDQVHLPRPRLRNRPHQAARQSAQLVGSDGPRHTDVDLCPLSTPDPPLPRPSVPLEMSALQGPGLESGVWVTLGRNLRIFKIEFCDSTSAIDMTDVVPPEVRPKPAVPAKPPHVAPPAVPSHPAPLSSGASVRMSGGSALLGYIGIDTIIEQMRKKTMKTGFDFNMMVVGQSGLGKSTLVNTLFKSQVSRRNSDRGRDEKIPKTVEIKSVSHVIEEGGVKMKLTITDTPGFGDQINNDNCWEPISKFINEQYEKYLKEEVNIARNKRIPDTRVHCCLYFIAPTGHSLRPLDIEFMKHLSRSVNLIPVIAKSDTLTPEEKSEFKQRVRKELEVCGIEFYPQKEFDDDIEDKSDNDKIREVMPFAVVGSDKEYQVNGKRVLGRKTAWGIVEVENLTHCEFSLLRDFIIRSHLQDLKEVTHNIHYETYRARRLNANGGLHPISTAADTQESNL</sequence>
<feature type="region of interest" description="Disordered" evidence="7">
    <location>
        <begin position="401"/>
        <end position="518"/>
    </location>
</feature>
<evidence type="ECO:0000256" key="6">
    <source>
        <dbReference type="RuleBase" id="RU004560"/>
    </source>
</evidence>
<feature type="region of interest" description="Disordered" evidence="7">
    <location>
        <begin position="1"/>
        <end position="275"/>
    </location>
</feature>
<reference evidence="9 10" key="1">
    <citation type="submission" date="2024-09" db="EMBL/GenBank/DDBJ databases">
        <title>A chromosome-level genome assembly of Gray's grenadier anchovy, Coilia grayii.</title>
        <authorList>
            <person name="Fu Z."/>
        </authorList>
    </citation>
    <scope>NUCLEOTIDE SEQUENCE [LARGE SCALE GENOMIC DNA]</scope>
    <source>
        <strain evidence="9">G4</strain>
        <tissue evidence="9">Muscle</tissue>
    </source>
</reference>
<keyword evidence="3 6" id="KW-0547">Nucleotide-binding</keyword>
<comment type="subcellular location">
    <subcellularLocation>
        <location evidence="1">Cytoplasm</location>
    </subcellularLocation>
</comment>
<evidence type="ECO:0000256" key="2">
    <source>
        <dbReference type="ARBA" id="ARBA00022490"/>
    </source>
</evidence>
<feature type="compositionally biased region" description="Basic and acidic residues" evidence="7">
    <location>
        <begin position="256"/>
        <end position="269"/>
    </location>
</feature>
<evidence type="ECO:0000256" key="1">
    <source>
        <dbReference type="ARBA" id="ARBA00004496"/>
    </source>
</evidence>
<dbReference type="PROSITE" id="PS51719">
    <property type="entry name" value="G_SEPTIN"/>
    <property type="match status" value="1"/>
</dbReference>
<accession>A0ABD1JHB4</accession>
<dbReference type="GO" id="GO:0005737">
    <property type="term" value="C:cytoplasm"/>
    <property type="evidence" value="ECO:0007669"/>
    <property type="project" value="UniProtKB-SubCell"/>
</dbReference>
<feature type="compositionally biased region" description="Low complexity" evidence="7">
    <location>
        <begin position="66"/>
        <end position="84"/>
    </location>
</feature>
<feature type="compositionally biased region" description="Low complexity" evidence="7">
    <location>
        <begin position="30"/>
        <end position="41"/>
    </location>
</feature>
<organism evidence="9 10">
    <name type="scientific">Coilia grayii</name>
    <name type="common">Gray's grenadier anchovy</name>
    <dbReference type="NCBI Taxonomy" id="363190"/>
    <lineage>
        <taxon>Eukaryota</taxon>
        <taxon>Metazoa</taxon>
        <taxon>Chordata</taxon>
        <taxon>Craniata</taxon>
        <taxon>Vertebrata</taxon>
        <taxon>Euteleostomi</taxon>
        <taxon>Actinopterygii</taxon>
        <taxon>Neopterygii</taxon>
        <taxon>Teleostei</taxon>
        <taxon>Clupei</taxon>
        <taxon>Clupeiformes</taxon>
        <taxon>Clupeoidei</taxon>
        <taxon>Engraulidae</taxon>
        <taxon>Coilinae</taxon>
        <taxon>Coilia</taxon>
    </lineage>
</organism>
<feature type="compositionally biased region" description="Polar residues" evidence="7">
    <location>
        <begin position="496"/>
        <end position="516"/>
    </location>
</feature>
<protein>
    <recommendedName>
        <fullName evidence="5">Neuronal-specific septin-3</fullName>
    </recommendedName>
</protein>
<proteinExistence type="inferred from homology"/>
<comment type="similarity">
    <text evidence="6">Belongs to the TRAFAC class TrmE-Era-EngA-EngB-Septin-like GTPase superfamily. Septin GTPase family.</text>
</comment>
<feature type="region of interest" description="Disordered" evidence="7">
    <location>
        <begin position="737"/>
        <end position="763"/>
    </location>
</feature>
<evidence type="ECO:0000313" key="9">
    <source>
        <dbReference type="EMBL" id="KAL2086542.1"/>
    </source>
</evidence>
<keyword evidence="2" id="KW-0963">Cytoplasm</keyword>
<dbReference type="InterPro" id="IPR027417">
    <property type="entry name" value="P-loop_NTPase"/>
</dbReference>
<dbReference type="InterPro" id="IPR030379">
    <property type="entry name" value="G_SEPTIN_dom"/>
</dbReference>
<dbReference type="FunFam" id="3.40.50.300:FF:000387">
    <property type="entry name" value="neuronal-specific septin-3 isoform X1"/>
    <property type="match status" value="1"/>
</dbReference>
<evidence type="ECO:0000256" key="5">
    <source>
        <dbReference type="ARBA" id="ARBA00041105"/>
    </source>
</evidence>
<comment type="caution">
    <text evidence="9">The sequence shown here is derived from an EMBL/GenBank/DDBJ whole genome shotgun (WGS) entry which is preliminary data.</text>
</comment>
<dbReference type="PRINTS" id="PR01741">
    <property type="entry name" value="SEPTIN3"/>
</dbReference>
<dbReference type="SUPFAM" id="SSF52540">
    <property type="entry name" value="P-loop containing nucleoside triphosphate hydrolases"/>
    <property type="match status" value="1"/>
</dbReference>